<dbReference type="PANTHER" id="PTHR43174">
    <property type="entry name" value="UDP-N-ACETYLGLUCOSAMINE 2-EPIMERASE"/>
    <property type="match status" value="1"/>
</dbReference>
<organism evidence="6 7">
    <name type="scientific">Laceyella putida</name>
    <dbReference type="NCBI Taxonomy" id="110101"/>
    <lineage>
        <taxon>Bacteria</taxon>
        <taxon>Bacillati</taxon>
        <taxon>Bacillota</taxon>
        <taxon>Bacilli</taxon>
        <taxon>Bacillales</taxon>
        <taxon>Thermoactinomycetaceae</taxon>
        <taxon>Laceyella</taxon>
    </lineage>
</organism>
<gene>
    <name evidence="6" type="primary">wecB</name>
    <name evidence="6" type="ORF">ACFQNG_11255</name>
</gene>
<dbReference type="RefSeq" id="WP_379865051.1">
    <property type="nucleotide sequence ID" value="NZ_JBHTBW010000032.1"/>
</dbReference>
<keyword evidence="1 4" id="KW-0413">Isomerase</keyword>
<dbReference type="SUPFAM" id="SSF53756">
    <property type="entry name" value="UDP-Glycosyltransferase/glycogen phosphorylase"/>
    <property type="match status" value="1"/>
</dbReference>
<dbReference type="GO" id="GO:0008761">
    <property type="term" value="F:UDP-N-acetylglucosamine 2-epimerase activity"/>
    <property type="evidence" value="ECO:0007669"/>
    <property type="project" value="UniProtKB-EC"/>
</dbReference>
<dbReference type="InterPro" id="IPR003331">
    <property type="entry name" value="UDP_GlcNAc_Epimerase_2_dom"/>
</dbReference>
<dbReference type="CDD" id="cd03786">
    <property type="entry name" value="GTB_UDP-GlcNAc_2-Epimerase"/>
    <property type="match status" value="1"/>
</dbReference>
<evidence type="ECO:0000256" key="3">
    <source>
        <dbReference type="ARBA" id="ARBA00038858"/>
    </source>
</evidence>
<name>A0ABW2RL42_9BACL</name>
<reference evidence="7" key="1">
    <citation type="journal article" date="2019" name="Int. J. Syst. Evol. Microbiol.">
        <title>The Global Catalogue of Microorganisms (GCM) 10K type strain sequencing project: providing services to taxonomists for standard genome sequencing and annotation.</title>
        <authorList>
            <consortium name="The Broad Institute Genomics Platform"/>
            <consortium name="The Broad Institute Genome Sequencing Center for Infectious Disease"/>
            <person name="Wu L."/>
            <person name="Ma J."/>
        </authorList>
    </citation>
    <scope>NUCLEOTIDE SEQUENCE [LARGE SCALE GENOMIC DNA]</scope>
    <source>
        <strain evidence="7">CGMCC 1.12942</strain>
    </source>
</reference>
<proteinExistence type="inferred from homology"/>
<evidence type="ECO:0000256" key="1">
    <source>
        <dbReference type="ARBA" id="ARBA00023235"/>
    </source>
</evidence>
<dbReference type="NCBIfam" id="TIGR00236">
    <property type="entry name" value="wecB"/>
    <property type="match status" value="1"/>
</dbReference>
<dbReference type="PANTHER" id="PTHR43174:SF2">
    <property type="entry name" value="UDP-N-ACETYLGLUCOSAMINE 2-EPIMERASE"/>
    <property type="match status" value="1"/>
</dbReference>
<keyword evidence="7" id="KW-1185">Reference proteome</keyword>
<accession>A0ABW2RL42</accession>
<feature type="domain" description="UDP-N-acetylglucosamine 2-epimerase" evidence="5">
    <location>
        <begin position="23"/>
        <end position="363"/>
    </location>
</feature>
<dbReference type="InterPro" id="IPR029767">
    <property type="entry name" value="WecB-like"/>
</dbReference>
<evidence type="ECO:0000313" key="6">
    <source>
        <dbReference type="EMBL" id="MFC7441690.1"/>
    </source>
</evidence>
<evidence type="ECO:0000313" key="7">
    <source>
        <dbReference type="Proteomes" id="UP001596500"/>
    </source>
</evidence>
<evidence type="ECO:0000256" key="4">
    <source>
        <dbReference type="RuleBase" id="RU003513"/>
    </source>
</evidence>
<comment type="caution">
    <text evidence="6">The sequence shown here is derived from an EMBL/GenBank/DDBJ whole genome shotgun (WGS) entry which is preliminary data.</text>
</comment>
<dbReference type="Pfam" id="PF02350">
    <property type="entry name" value="Epimerase_2"/>
    <property type="match status" value="1"/>
</dbReference>
<sequence>MKVMTVIGTRPEAIKMAPVLRLLSSDSTLDSVCVNTAQHREMIDQVFDIFSVAPEYDLNVMKPNQSLDALTSEIITKTSSIMKREKPAIVLVHGDTTTTFSAAYAAFINQIPVAHVEAGLRTYDMAAPFPEEMNRQLVSRLARYHFACTEENKMNLQKENIDPEHILVTGNTVIDALLETIKKEFVPPSSLSSVFGNEGRMLLVTTHRRENWETLKNIYAALNRVIEEHSDVCLVFPVHKNPLVRSQVERFLAANERVHMLEPLDYMSFCHLMKKAHIILTDSGGIQEEACALGKPCLVTRERTERPEGLKTAGIKLVGTDTGRICEELRRLLTDPSHYARMSNADNPFGDGRAAERIVQFIKRKLLA</sequence>
<comment type="similarity">
    <text evidence="2 4">Belongs to the UDP-N-acetylglucosamine 2-epimerase family.</text>
</comment>
<dbReference type="Proteomes" id="UP001596500">
    <property type="component" value="Unassembled WGS sequence"/>
</dbReference>
<evidence type="ECO:0000256" key="2">
    <source>
        <dbReference type="ARBA" id="ARBA00038209"/>
    </source>
</evidence>
<dbReference type="EMBL" id="JBHTBW010000032">
    <property type="protein sequence ID" value="MFC7441690.1"/>
    <property type="molecule type" value="Genomic_DNA"/>
</dbReference>
<protein>
    <recommendedName>
        <fullName evidence="3">UDP-N-acetylglucosamine 2-epimerase (non-hydrolyzing)</fullName>
        <ecNumber evidence="3">5.1.3.14</ecNumber>
    </recommendedName>
</protein>
<dbReference type="Gene3D" id="3.40.50.2000">
    <property type="entry name" value="Glycogen Phosphorylase B"/>
    <property type="match status" value="2"/>
</dbReference>
<evidence type="ECO:0000259" key="5">
    <source>
        <dbReference type="Pfam" id="PF02350"/>
    </source>
</evidence>
<dbReference type="EC" id="5.1.3.14" evidence="3"/>